<keyword evidence="1" id="KW-0472">Membrane</keyword>
<feature type="transmembrane region" description="Helical" evidence="1">
    <location>
        <begin position="113"/>
        <end position="134"/>
    </location>
</feature>
<reference evidence="3 4" key="1">
    <citation type="submission" date="2015-12" db="EMBL/GenBank/DDBJ databases">
        <title>The genome of Folsomia candida.</title>
        <authorList>
            <person name="Faddeeva A."/>
            <person name="Derks M.F."/>
            <person name="Anvar Y."/>
            <person name="Smit S."/>
            <person name="Van Straalen N."/>
            <person name="Roelofs D."/>
        </authorList>
    </citation>
    <scope>NUCLEOTIDE SEQUENCE [LARGE SCALE GENOMIC DNA]</scope>
    <source>
        <strain evidence="3 4">VU population</strain>
        <tissue evidence="3">Whole body</tissue>
    </source>
</reference>
<name>A0A226DT67_FOLCA</name>
<evidence type="ECO:0000256" key="2">
    <source>
        <dbReference type="SAM" id="SignalP"/>
    </source>
</evidence>
<feature type="chain" id="PRO_5013257207" evidence="2">
    <location>
        <begin position="18"/>
        <end position="172"/>
    </location>
</feature>
<dbReference type="Proteomes" id="UP000198287">
    <property type="component" value="Unassembled WGS sequence"/>
</dbReference>
<organism evidence="3 4">
    <name type="scientific">Folsomia candida</name>
    <name type="common">Springtail</name>
    <dbReference type="NCBI Taxonomy" id="158441"/>
    <lineage>
        <taxon>Eukaryota</taxon>
        <taxon>Metazoa</taxon>
        <taxon>Ecdysozoa</taxon>
        <taxon>Arthropoda</taxon>
        <taxon>Hexapoda</taxon>
        <taxon>Collembola</taxon>
        <taxon>Entomobryomorpha</taxon>
        <taxon>Isotomoidea</taxon>
        <taxon>Isotomidae</taxon>
        <taxon>Proisotominae</taxon>
        <taxon>Folsomia</taxon>
    </lineage>
</organism>
<keyword evidence="2" id="KW-0732">Signal</keyword>
<accession>A0A226DT67</accession>
<keyword evidence="4" id="KW-1185">Reference proteome</keyword>
<feature type="transmembrane region" description="Helical" evidence="1">
    <location>
        <begin position="77"/>
        <end position="101"/>
    </location>
</feature>
<dbReference type="AlphaFoldDB" id="A0A226DT67"/>
<evidence type="ECO:0000256" key="1">
    <source>
        <dbReference type="SAM" id="Phobius"/>
    </source>
</evidence>
<keyword evidence="1" id="KW-0812">Transmembrane</keyword>
<evidence type="ECO:0000313" key="4">
    <source>
        <dbReference type="Proteomes" id="UP000198287"/>
    </source>
</evidence>
<comment type="caution">
    <text evidence="3">The sequence shown here is derived from an EMBL/GenBank/DDBJ whole genome shotgun (WGS) entry which is preliminary data.</text>
</comment>
<gene>
    <name evidence="3" type="ORF">Fcan01_17442</name>
</gene>
<feature type="signal peptide" evidence="2">
    <location>
        <begin position="1"/>
        <end position="17"/>
    </location>
</feature>
<sequence>MIISFPLALQISNLVLCGSVISSNAALMYLKCLKEITNFENLDNITLKFRNVSIVKFRKFLAMYKQLYIITTVTNEVVYFILPIALFSSLLLGIVFLYVLIVLTGKISLSLTFIAGSISVAIIGMVHLVLPLMAEITEASGDFMRGKTWTRVQYGQHYNVENLYIFVLHIFI</sequence>
<evidence type="ECO:0000313" key="3">
    <source>
        <dbReference type="EMBL" id="OXA48270.1"/>
    </source>
</evidence>
<dbReference type="EMBL" id="LNIX01000012">
    <property type="protein sequence ID" value="OXA48270.1"/>
    <property type="molecule type" value="Genomic_DNA"/>
</dbReference>
<proteinExistence type="predicted"/>
<keyword evidence="1" id="KW-1133">Transmembrane helix</keyword>
<protein>
    <submittedName>
        <fullName evidence="3">Uncharacterized protein</fullName>
    </submittedName>
</protein>